<evidence type="ECO:0000259" key="2">
    <source>
        <dbReference type="Pfam" id="PF04773"/>
    </source>
</evidence>
<dbReference type="GO" id="GO:0016989">
    <property type="term" value="F:sigma factor antagonist activity"/>
    <property type="evidence" value="ECO:0007669"/>
    <property type="project" value="TreeGrafter"/>
</dbReference>
<dbReference type="Pfam" id="PF04773">
    <property type="entry name" value="FecR"/>
    <property type="match status" value="1"/>
</dbReference>
<dbReference type="Gene3D" id="3.55.50.30">
    <property type="match status" value="1"/>
</dbReference>
<feature type="domain" description="FecR protein" evidence="2">
    <location>
        <begin position="84"/>
        <end position="173"/>
    </location>
</feature>
<dbReference type="PIRSF" id="PIRSF018266">
    <property type="entry name" value="FecR"/>
    <property type="match status" value="1"/>
</dbReference>
<reference evidence="3 4" key="1">
    <citation type="submission" date="2024-02" db="EMBL/GenBank/DDBJ databases">
        <title>A novel Wenzhouxiangellaceae bacterium, isolated from coastal sediments.</title>
        <authorList>
            <person name="Du Z.-J."/>
            <person name="Ye Y.-Q."/>
            <person name="Zhang X.-Y."/>
        </authorList>
    </citation>
    <scope>NUCLEOTIDE SEQUENCE [LARGE SCALE GENOMIC DNA]</scope>
    <source>
        <strain evidence="3 4">CH-27</strain>
    </source>
</reference>
<dbReference type="PANTHER" id="PTHR30273">
    <property type="entry name" value="PERIPLASMIC SIGNAL SENSOR AND SIGMA FACTOR ACTIVATOR FECR-RELATED"/>
    <property type="match status" value="1"/>
</dbReference>
<protein>
    <submittedName>
        <fullName evidence="3">FecR domain-containing protein</fullName>
    </submittedName>
</protein>
<dbReference type="Gene3D" id="2.60.120.1440">
    <property type="match status" value="1"/>
</dbReference>
<organism evidence="3 4">
    <name type="scientific">Elongatibacter sediminis</name>
    <dbReference type="NCBI Taxonomy" id="3119006"/>
    <lineage>
        <taxon>Bacteria</taxon>
        <taxon>Pseudomonadati</taxon>
        <taxon>Pseudomonadota</taxon>
        <taxon>Gammaproteobacteria</taxon>
        <taxon>Chromatiales</taxon>
        <taxon>Wenzhouxiangellaceae</taxon>
        <taxon>Elongatibacter</taxon>
    </lineage>
</organism>
<proteinExistence type="predicted"/>
<evidence type="ECO:0000313" key="4">
    <source>
        <dbReference type="Proteomes" id="UP001359886"/>
    </source>
</evidence>
<name>A0AAW9RDY6_9GAMM</name>
<dbReference type="RefSeq" id="WP_354695299.1">
    <property type="nucleotide sequence ID" value="NZ_JAZHOG010000006.1"/>
</dbReference>
<accession>A0AAW9RDY6</accession>
<dbReference type="InterPro" id="IPR012373">
    <property type="entry name" value="Ferrdict_sens_TM"/>
</dbReference>
<dbReference type="Proteomes" id="UP001359886">
    <property type="component" value="Unassembled WGS sequence"/>
</dbReference>
<sequence length="297" mass="32394">MTKANREGGGGTERRDEQTLWNALGLYPVELDPSAADLMVESIPPRRFWLRPALAVAALAVLVVTALVWHPWPQAGPVPEFHQSGPAERLVVRLIDGSRIQLNANTRIAVSLDETGRQVTLDRGEALFDVAPDPARPFTVVTSRGEAQALGTVFDVALERDDFIVTVVEGRVRVRPANRMPGFSDAQIAGANEQMTIDARGRLRARRLDDLQPVLAWVDGKLVFRGERLAQAVERLNRHNRRQISIADPALTALPVYGVFNIGDTKGFVAALQSAYGIRAEDGGDQPIRLTSAGTAE</sequence>
<dbReference type="InterPro" id="IPR006860">
    <property type="entry name" value="FecR"/>
</dbReference>
<gene>
    <name evidence="3" type="ORF">V3330_10100</name>
</gene>
<keyword evidence="4" id="KW-1185">Reference proteome</keyword>
<comment type="caution">
    <text evidence="3">The sequence shown here is derived from an EMBL/GenBank/DDBJ whole genome shotgun (WGS) entry which is preliminary data.</text>
</comment>
<feature type="transmembrane region" description="Helical" evidence="1">
    <location>
        <begin position="48"/>
        <end position="72"/>
    </location>
</feature>
<keyword evidence="1" id="KW-1133">Transmembrane helix</keyword>
<dbReference type="PANTHER" id="PTHR30273:SF2">
    <property type="entry name" value="PROTEIN FECR"/>
    <property type="match status" value="1"/>
</dbReference>
<keyword evidence="1" id="KW-0812">Transmembrane</keyword>
<evidence type="ECO:0000313" key="3">
    <source>
        <dbReference type="EMBL" id="MEJ8567976.1"/>
    </source>
</evidence>
<dbReference type="EMBL" id="JAZHOG010000006">
    <property type="protein sequence ID" value="MEJ8567976.1"/>
    <property type="molecule type" value="Genomic_DNA"/>
</dbReference>
<evidence type="ECO:0000256" key="1">
    <source>
        <dbReference type="SAM" id="Phobius"/>
    </source>
</evidence>
<dbReference type="AlphaFoldDB" id="A0AAW9RDY6"/>
<keyword evidence="1" id="KW-0472">Membrane</keyword>